<dbReference type="AlphaFoldDB" id="A0AAU9J4F8"/>
<feature type="domain" description="Cyclic nucleotide-binding" evidence="1">
    <location>
        <begin position="181"/>
        <end position="303"/>
    </location>
</feature>
<dbReference type="InterPro" id="IPR014710">
    <property type="entry name" value="RmlC-like_jellyroll"/>
</dbReference>
<sequence>MDEPQTETNLSKENQSLINDLKTILEKSPESRTAEDINKIMGFTVNVKFFKSLTADSSSIIHRECCLCMSYEFFPANEYVFHYGDKGNKFYILLFGSVGVQVPFMNEETEQYDYQEVLVLKDGASFGELALLEKKPRAASIQCKEASHFAVLDKINYQRILSKLMNEKKQEIVNYLKTLPIFHRWTRGSLTKLSFFFEEKSFYRKHVIYKEGEEANEVYLIREGEFQFIKKIPIDQDHSNEKKFRRILIPKKAQQHRAEVAILGKGEFFGEEEVINRTKRNTTCICYSLQATVLAISATDFVRRVTSEDSWKIIKNRNEIKTDYRTKQIQNITEEVTQFIISPKKLDEEASQSLSKEDISPLARTNFRKMYDHVKNSFLFKTTEKELIKREKTTSPIKSDKSEPIIQDIKLNLQKTTNSSRPESSSLANTLRALQTQRNNRNFIEMAAFNLEEKSSRLKRRPASSSQRPCCSEVLQYDTTIDVTFHKKTPPLTPNKNASTLINRKLRGSLAENSISIFSLNSFPIYDTLWDPQKVSSKRRNSHNIHFAKRTRPPNRTLSHFGNNF</sequence>
<dbReference type="SMART" id="SM00100">
    <property type="entry name" value="cNMP"/>
    <property type="match status" value="2"/>
</dbReference>
<dbReference type="PANTHER" id="PTHR23011">
    <property type="entry name" value="CYCLIC NUCLEOTIDE-BINDING DOMAIN CONTAINING PROTEIN"/>
    <property type="match status" value="1"/>
</dbReference>
<evidence type="ECO:0000313" key="2">
    <source>
        <dbReference type="EMBL" id="CAG9321785.1"/>
    </source>
</evidence>
<dbReference type="InterPro" id="IPR000595">
    <property type="entry name" value="cNMP-bd_dom"/>
</dbReference>
<dbReference type="InterPro" id="IPR018488">
    <property type="entry name" value="cNMP-bd_CS"/>
</dbReference>
<dbReference type="Pfam" id="PF00027">
    <property type="entry name" value="cNMP_binding"/>
    <property type="match status" value="1"/>
</dbReference>
<dbReference type="PANTHER" id="PTHR23011:SF28">
    <property type="entry name" value="CYCLIC NUCLEOTIDE-BINDING DOMAIN CONTAINING PROTEIN"/>
    <property type="match status" value="1"/>
</dbReference>
<dbReference type="EMBL" id="CAJZBQ010000029">
    <property type="protein sequence ID" value="CAG9321785.1"/>
    <property type="molecule type" value="Genomic_DNA"/>
</dbReference>
<evidence type="ECO:0000313" key="3">
    <source>
        <dbReference type="Proteomes" id="UP001162131"/>
    </source>
</evidence>
<comment type="caution">
    <text evidence="2">The sequence shown here is derived from an EMBL/GenBank/DDBJ whole genome shotgun (WGS) entry which is preliminary data.</text>
</comment>
<evidence type="ECO:0000259" key="1">
    <source>
        <dbReference type="PROSITE" id="PS50042"/>
    </source>
</evidence>
<dbReference type="InterPro" id="IPR018490">
    <property type="entry name" value="cNMP-bd_dom_sf"/>
</dbReference>
<gene>
    <name evidence="2" type="ORF">BSTOLATCC_MIC29694</name>
</gene>
<dbReference type="Gene3D" id="2.60.120.10">
    <property type="entry name" value="Jelly Rolls"/>
    <property type="match status" value="2"/>
</dbReference>
<dbReference type="PRINTS" id="PR00103">
    <property type="entry name" value="CAMPKINASE"/>
</dbReference>
<dbReference type="Proteomes" id="UP001162131">
    <property type="component" value="Unassembled WGS sequence"/>
</dbReference>
<organism evidence="2 3">
    <name type="scientific">Blepharisma stoltei</name>
    <dbReference type="NCBI Taxonomy" id="1481888"/>
    <lineage>
        <taxon>Eukaryota</taxon>
        <taxon>Sar</taxon>
        <taxon>Alveolata</taxon>
        <taxon>Ciliophora</taxon>
        <taxon>Postciliodesmatophora</taxon>
        <taxon>Heterotrichea</taxon>
        <taxon>Heterotrichida</taxon>
        <taxon>Blepharismidae</taxon>
        <taxon>Blepharisma</taxon>
    </lineage>
</organism>
<reference evidence="2" key="1">
    <citation type="submission" date="2021-09" db="EMBL/GenBank/DDBJ databases">
        <authorList>
            <consortium name="AG Swart"/>
            <person name="Singh M."/>
            <person name="Singh A."/>
            <person name="Seah K."/>
            <person name="Emmerich C."/>
        </authorList>
    </citation>
    <scope>NUCLEOTIDE SEQUENCE</scope>
    <source>
        <strain evidence="2">ATCC30299</strain>
    </source>
</reference>
<dbReference type="PROSITE" id="PS00889">
    <property type="entry name" value="CNMP_BINDING_2"/>
    <property type="match status" value="1"/>
</dbReference>
<dbReference type="SUPFAM" id="SSF51206">
    <property type="entry name" value="cAMP-binding domain-like"/>
    <property type="match status" value="2"/>
</dbReference>
<dbReference type="CDD" id="cd00038">
    <property type="entry name" value="CAP_ED"/>
    <property type="match status" value="2"/>
</dbReference>
<dbReference type="PROSITE" id="PS50042">
    <property type="entry name" value="CNMP_BINDING_3"/>
    <property type="match status" value="2"/>
</dbReference>
<protein>
    <recommendedName>
        <fullName evidence="1">Cyclic nucleotide-binding domain-containing protein</fullName>
    </recommendedName>
</protein>
<feature type="domain" description="Cyclic nucleotide-binding" evidence="1">
    <location>
        <begin position="74"/>
        <end position="178"/>
    </location>
</feature>
<proteinExistence type="predicted"/>
<keyword evidence="3" id="KW-1185">Reference proteome</keyword>
<name>A0AAU9J4F8_9CILI</name>
<accession>A0AAU9J4F8</accession>